<accession>A0A192A6C3</accession>
<protein>
    <submittedName>
        <fullName evidence="1">Uncharacterized protein</fullName>
    </submittedName>
</protein>
<proteinExistence type="predicted"/>
<dbReference type="AlphaFoldDB" id="A0A192A6C3"/>
<sequence length="74" mass="7680">MTRNLAKSFAVVALAVAAAGAHAATAFGGARDPYTEGARSVQEARDVYTEGARSTDIYTDGARNADPYYDGAHA</sequence>
<dbReference type="EMBL" id="CP016023">
    <property type="protein sequence ID" value="ANJ76040.1"/>
    <property type="molecule type" value="Genomic_DNA"/>
</dbReference>
<organism evidence="1 2">
    <name type="scientific">Ralstonia insidiosa</name>
    <dbReference type="NCBI Taxonomy" id="190721"/>
    <lineage>
        <taxon>Bacteria</taxon>
        <taxon>Pseudomonadati</taxon>
        <taxon>Pseudomonadota</taxon>
        <taxon>Betaproteobacteria</taxon>
        <taxon>Burkholderiales</taxon>
        <taxon>Burkholderiaceae</taxon>
        <taxon>Ralstonia</taxon>
    </lineage>
</organism>
<dbReference type="OrthoDB" id="8966401at2"/>
<dbReference type="Proteomes" id="UP000078572">
    <property type="component" value="Chromosome 2"/>
</dbReference>
<reference evidence="2" key="1">
    <citation type="submission" date="2016-06" db="EMBL/GenBank/DDBJ databases">
        <authorList>
            <person name="Xu Y."/>
            <person name="Nagy A."/>
            <person name="Yan X."/>
            <person name="Kim S.W."/>
            <person name="Haley B."/>
            <person name="Liu N.T."/>
            <person name="Nou X."/>
        </authorList>
    </citation>
    <scope>NUCLEOTIDE SEQUENCE [LARGE SCALE GENOMIC DNA]</scope>
    <source>
        <strain evidence="2">ATCC 49129</strain>
    </source>
</reference>
<dbReference type="RefSeq" id="WP_064808968.1">
    <property type="nucleotide sequence ID" value="NZ_CP016023.1"/>
</dbReference>
<evidence type="ECO:0000313" key="2">
    <source>
        <dbReference type="Proteomes" id="UP000078572"/>
    </source>
</evidence>
<keyword evidence="2" id="KW-1185">Reference proteome</keyword>
<evidence type="ECO:0000313" key="1">
    <source>
        <dbReference type="EMBL" id="ANJ76040.1"/>
    </source>
</evidence>
<dbReference type="GeneID" id="61529638"/>
<gene>
    <name evidence="1" type="ORF">A9Y76_26680</name>
</gene>
<name>A0A192A6C3_9RALS</name>